<dbReference type="PROSITE" id="PS00108">
    <property type="entry name" value="PROTEIN_KINASE_ST"/>
    <property type="match status" value="1"/>
</dbReference>
<dbReference type="InterPro" id="IPR008271">
    <property type="entry name" value="Ser/Thr_kinase_AS"/>
</dbReference>
<gene>
    <name evidence="3" type="ORF">PHET_10661</name>
</gene>
<dbReference type="AlphaFoldDB" id="A0A8J4WMY4"/>
<evidence type="ECO:0000259" key="2">
    <source>
        <dbReference type="PROSITE" id="PS50011"/>
    </source>
</evidence>
<evidence type="ECO:0000256" key="1">
    <source>
        <dbReference type="ARBA" id="ARBA00022574"/>
    </source>
</evidence>
<dbReference type="SUPFAM" id="SSF56112">
    <property type="entry name" value="Protein kinase-like (PK-like)"/>
    <property type="match status" value="1"/>
</dbReference>
<dbReference type="GO" id="GO:0016236">
    <property type="term" value="P:macroautophagy"/>
    <property type="evidence" value="ECO:0007669"/>
    <property type="project" value="InterPro"/>
</dbReference>
<dbReference type="GO" id="GO:0005524">
    <property type="term" value="F:ATP binding"/>
    <property type="evidence" value="ECO:0007669"/>
    <property type="project" value="InterPro"/>
</dbReference>
<dbReference type="GO" id="GO:0004674">
    <property type="term" value="F:protein serine/threonine kinase activity"/>
    <property type="evidence" value="ECO:0007669"/>
    <property type="project" value="InterPro"/>
</dbReference>
<dbReference type="PANTHER" id="PTHR17583:SF0">
    <property type="entry name" value="PHOSPHOINOSITIDE 3-KINASE REGULATORY SUBUNIT 4"/>
    <property type="match status" value="1"/>
</dbReference>
<dbReference type="InterPro" id="IPR000719">
    <property type="entry name" value="Prot_kinase_dom"/>
</dbReference>
<dbReference type="GO" id="GO:0045324">
    <property type="term" value="P:late endosome to vacuole transport"/>
    <property type="evidence" value="ECO:0007669"/>
    <property type="project" value="InterPro"/>
</dbReference>
<keyword evidence="1" id="KW-0853">WD repeat</keyword>
<dbReference type="GO" id="GO:0071561">
    <property type="term" value="C:nucleus-vacuole junction"/>
    <property type="evidence" value="ECO:0007669"/>
    <property type="project" value="TreeGrafter"/>
</dbReference>
<sequence>MGNQIAGLTLPPLISVEDCLSDLSGVFRFEEELLGSRLFKVAKAKRVDDGSSQLVVVKVFPCPNGLELMSAYDTLIQAYCRPVASGHNLLSFNVAHMNPRHHLHLTKPASFSHSSSTYWFGIYSQTSATDRNLLLVRDFIDQSLVDRLCTRPFLCLEEKRWISFQLLHALSQLHRRSKPGLDARSTDRSTGSEGSAGVLCHGDIKAENVLLTSWGWVLLSDPAPFKPCWLPADNPSEFTHYFDSSRRRVCYLAPERFVELKHVHPTPSNDNSQKENTSLVMLPSGRAVYLEQDSVKKAKVNFVFINIHREVHLRLSLALN</sequence>
<comment type="caution">
    <text evidence="3">The sequence shown here is derived from an EMBL/GenBank/DDBJ whole genome shotgun (WGS) entry which is preliminary data.</text>
</comment>
<proteinExistence type="predicted"/>
<dbReference type="EMBL" id="LUCH01007850">
    <property type="protein sequence ID" value="KAF5396565.1"/>
    <property type="molecule type" value="Genomic_DNA"/>
</dbReference>
<feature type="domain" description="Protein kinase" evidence="2">
    <location>
        <begin position="27"/>
        <end position="320"/>
    </location>
</feature>
<dbReference type="PANTHER" id="PTHR17583">
    <property type="entry name" value="PHOSPHOINOSITIDE 3-KINASE REGULATORY SUBUNIT 4"/>
    <property type="match status" value="1"/>
</dbReference>
<dbReference type="GO" id="GO:0005770">
    <property type="term" value="C:late endosome"/>
    <property type="evidence" value="ECO:0007669"/>
    <property type="project" value="TreeGrafter"/>
</dbReference>
<keyword evidence="4" id="KW-1185">Reference proteome</keyword>
<dbReference type="PROSITE" id="PS50011">
    <property type="entry name" value="PROTEIN_KINASE_DOM"/>
    <property type="match status" value="1"/>
</dbReference>
<dbReference type="Proteomes" id="UP000748531">
    <property type="component" value="Unassembled WGS sequence"/>
</dbReference>
<organism evidence="3 4">
    <name type="scientific">Paragonimus heterotremus</name>
    <dbReference type="NCBI Taxonomy" id="100268"/>
    <lineage>
        <taxon>Eukaryota</taxon>
        <taxon>Metazoa</taxon>
        <taxon>Spiralia</taxon>
        <taxon>Lophotrochozoa</taxon>
        <taxon>Platyhelminthes</taxon>
        <taxon>Trematoda</taxon>
        <taxon>Digenea</taxon>
        <taxon>Plagiorchiida</taxon>
        <taxon>Troglotremata</taxon>
        <taxon>Troglotrematidae</taxon>
        <taxon>Paragonimus</taxon>
    </lineage>
</organism>
<dbReference type="GO" id="GO:0034271">
    <property type="term" value="C:phosphatidylinositol 3-kinase complex, class III, type I"/>
    <property type="evidence" value="ECO:0007669"/>
    <property type="project" value="TreeGrafter"/>
</dbReference>
<dbReference type="Gene3D" id="1.10.510.10">
    <property type="entry name" value="Transferase(Phosphotransferase) domain 1"/>
    <property type="match status" value="1"/>
</dbReference>
<dbReference type="OrthoDB" id="242910at2759"/>
<dbReference type="InterPro" id="IPR011009">
    <property type="entry name" value="Kinase-like_dom_sf"/>
</dbReference>
<dbReference type="GO" id="GO:0034272">
    <property type="term" value="C:phosphatidylinositol 3-kinase complex, class III, type II"/>
    <property type="evidence" value="ECO:0007669"/>
    <property type="project" value="TreeGrafter"/>
</dbReference>
<dbReference type="InterPro" id="IPR045162">
    <property type="entry name" value="Vps15-like"/>
</dbReference>
<protein>
    <recommendedName>
        <fullName evidence="2">Protein kinase domain-containing protein</fullName>
    </recommendedName>
</protein>
<evidence type="ECO:0000313" key="4">
    <source>
        <dbReference type="Proteomes" id="UP000748531"/>
    </source>
</evidence>
<dbReference type="GO" id="GO:0006623">
    <property type="term" value="P:protein targeting to vacuole"/>
    <property type="evidence" value="ECO:0007669"/>
    <property type="project" value="TreeGrafter"/>
</dbReference>
<evidence type="ECO:0000313" key="3">
    <source>
        <dbReference type="EMBL" id="KAF5396565.1"/>
    </source>
</evidence>
<reference evidence="3" key="1">
    <citation type="submission" date="2019-05" db="EMBL/GenBank/DDBJ databases">
        <title>Annotation for the trematode Paragonimus heterotremus.</title>
        <authorList>
            <person name="Choi Y.-J."/>
        </authorList>
    </citation>
    <scope>NUCLEOTIDE SEQUENCE</scope>
    <source>
        <strain evidence="3">LC</strain>
    </source>
</reference>
<accession>A0A8J4WMY4</accession>
<name>A0A8J4WMY4_9TREM</name>